<accession>A0A5N6V3M9</accession>
<name>A0A5N6V3M9_ASPTM</name>
<keyword evidence="1" id="KW-1133">Transmembrane helix</keyword>
<dbReference type="Proteomes" id="UP000326950">
    <property type="component" value="Unassembled WGS sequence"/>
</dbReference>
<dbReference type="EMBL" id="ML738607">
    <property type="protein sequence ID" value="KAE8164601.1"/>
    <property type="molecule type" value="Genomic_DNA"/>
</dbReference>
<evidence type="ECO:0000313" key="3">
    <source>
        <dbReference type="Proteomes" id="UP000326950"/>
    </source>
</evidence>
<dbReference type="AlphaFoldDB" id="A0A5N6V3M9"/>
<keyword evidence="1" id="KW-0472">Membrane</keyword>
<reference evidence="2 3" key="1">
    <citation type="submission" date="2019-04" db="EMBL/GenBank/DDBJ databases">
        <title>Friends and foes A comparative genomics study of 23 Aspergillus species from section Flavi.</title>
        <authorList>
            <consortium name="DOE Joint Genome Institute"/>
            <person name="Kjaerbolling I."/>
            <person name="Vesth T."/>
            <person name="Frisvad J.C."/>
            <person name="Nybo J.L."/>
            <person name="Theobald S."/>
            <person name="Kildgaard S."/>
            <person name="Isbrandt T."/>
            <person name="Kuo A."/>
            <person name="Sato A."/>
            <person name="Lyhne E.K."/>
            <person name="Kogle M.E."/>
            <person name="Wiebenga A."/>
            <person name="Kun R.S."/>
            <person name="Lubbers R.J."/>
            <person name="Makela M.R."/>
            <person name="Barry K."/>
            <person name="Chovatia M."/>
            <person name="Clum A."/>
            <person name="Daum C."/>
            <person name="Haridas S."/>
            <person name="He G."/>
            <person name="LaButti K."/>
            <person name="Lipzen A."/>
            <person name="Mondo S."/>
            <person name="Riley R."/>
            <person name="Salamov A."/>
            <person name="Simmons B.A."/>
            <person name="Magnuson J.K."/>
            <person name="Henrissat B."/>
            <person name="Mortensen U.H."/>
            <person name="Larsen T.O."/>
            <person name="Devries R.P."/>
            <person name="Grigoriev I.V."/>
            <person name="Machida M."/>
            <person name="Baker S.E."/>
            <person name="Andersen M.R."/>
        </authorList>
    </citation>
    <scope>NUCLEOTIDE SEQUENCE [LARGE SCALE GENOMIC DNA]</scope>
    <source>
        <strain evidence="2 3">CBS 117626</strain>
    </source>
</reference>
<organism evidence="2 3">
    <name type="scientific">Aspergillus tamarii</name>
    <dbReference type="NCBI Taxonomy" id="41984"/>
    <lineage>
        <taxon>Eukaryota</taxon>
        <taxon>Fungi</taxon>
        <taxon>Dikarya</taxon>
        <taxon>Ascomycota</taxon>
        <taxon>Pezizomycotina</taxon>
        <taxon>Eurotiomycetes</taxon>
        <taxon>Eurotiomycetidae</taxon>
        <taxon>Eurotiales</taxon>
        <taxon>Aspergillaceae</taxon>
        <taxon>Aspergillus</taxon>
        <taxon>Aspergillus subgen. Circumdati</taxon>
    </lineage>
</organism>
<sequence>MRRCATFFHLANLAVYFYTPLLLTDWYNNYLMVSRLHDRDVAILISRTPININ</sequence>
<gene>
    <name evidence="2" type="ORF">BDV40DRAFT_111837</name>
</gene>
<proteinExistence type="predicted"/>
<keyword evidence="3" id="KW-1185">Reference proteome</keyword>
<evidence type="ECO:0000313" key="2">
    <source>
        <dbReference type="EMBL" id="KAE8164601.1"/>
    </source>
</evidence>
<keyword evidence="1" id="KW-0812">Transmembrane</keyword>
<feature type="transmembrane region" description="Helical" evidence="1">
    <location>
        <begin position="7"/>
        <end position="27"/>
    </location>
</feature>
<protein>
    <submittedName>
        <fullName evidence="2">Uncharacterized protein</fullName>
    </submittedName>
</protein>
<evidence type="ECO:0000256" key="1">
    <source>
        <dbReference type="SAM" id="Phobius"/>
    </source>
</evidence>